<reference evidence="2 3" key="1">
    <citation type="submission" date="2024-04" db="EMBL/GenBank/DDBJ databases">
        <authorList>
            <person name="Fracassetti M."/>
        </authorList>
    </citation>
    <scope>NUCLEOTIDE SEQUENCE [LARGE SCALE GENOMIC DNA]</scope>
</reference>
<feature type="compositionally biased region" description="Polar residues" evidence="1">
    <location>
        <begin position="13"/>
        <end position="30"/>
    </location>
</feature>
<sequence>MDFEDWLALPIQPTLTPISGASRESPSTKEVPTPPMVVEGEGLTTESSAKEDQVVESIEKKKVIEISSMSSSPKEETILATMVQPNIEVLLSSASNSISFHDSFQLREHGLLWRKKTEGVEERLTRGLAMNSDSGRNKRGNMGMELLVFAANQRHMRLKRRTRSRENHRGTRN</sequence>
<proteinExistence type="predicted"/>
<accession>A0AAV2G8E1</accession>
<dbReference type="AlphaFoldDB" id="A0AAV2G8E1"/>
<organism evidence="2 3">
    <name type="scientific">Linum trigynum</name>
    <dbReference type="NCBI Taxonomy" id="586398"/>
    <lineage>
        <taxon>Eukaryota</taxon>
        <taxon>Viridiplantae</taxon>
        <taxon>Streptophyta</taxon>
        <taxon>Embryophyta</taxon>
        <taxon>Tracheophyta</taxon>
        <taxon>Spermatophyta</taxon>
        <taxon>Magnoliopsida</taxon>
        <taxon>eudicotyledons</taxon>
        <taxon>Gunneridae</taxon>
        <taxon>Pentapetalae</taxon>
        <taxon>rosids</taxon>
        <taxon>fabids</taxon>
        <taxon>Malpighiales</taxon>
        <taxon>Linaceae</taxon>
        <taxon>Linum</taxon>
    </lineage>
</organism>
<evidence type="ECO:0000313" key="2">
    <source>
        <dbReference type="EMBL" id="CAL1406524.1"/>
    </source>
</evidence>
<evidence type="ECO:0000313" key="3">
    <source>
        <dbReference type="Proteomes" id="UP001497516"/>
    </source>
</evidence>
<evidence type="ECO:0000256" key="1">
    <source>
        <dbReference type="SAM" id="MobiDB-lite"/>
    </source>
</evidence>
<feature type="region of interest" description="Disordered" evidence="1">
    <location>
        <begin position="1"/>
        <end position="54"/>
    </location>
</feature>
<name>A0AAV2G8E1_9ROSI</name>
<dbReference type="Proteomes" id="UP001497516">
    <property type="component" value="Chromosome 8"/>
</dbReference>
<dbReference type="EMBL" id="OZ034821">
    <property type="protein sequence ID" value="CAL1406524.1"/>
    <property type="molecule type" value="Genomic_DNA"/>
</dbReference>
<keyword evidence="3" id="KW-1185">Reference proteome</keyword>
<gene>
    <name evidence="2" type="ORF">LTRI10_LOCUS46244</name>
</gene>
<protein>
    <submittedName>
        <fullName evidence="2">Uncharacterized protein</fullName>
    </submittedName>
</protein>